<protein>
    <submittedName>
        <fullName evidence="1">Uncharacterized protein</fullName>
    </submittedName>
</protein>
<dbReference type="Proteomes" id="UP000799755">
    <property type="component" value="Unassembled WGS sequence"/>
</dbReference>
<organism evidence="1 2">
    <name type="scientific">Lindgomyces ingoldianus</name>
    <dbReference type="NCBI Taxonomy" id="673940"/>
    <lineage>
        <taxon>Eukaryota</taxon>
        <taxon>Fungi</taxon>
        <taxon>Dikarya</taxon>
        <taxon>Ascomycota</taxon>
        <taxon>Pezizomycotina</taxon>
        <taxon>Dothideomycetes</taxon>
        <taxon>Pleosporomycetidae</taxon>
        <taxon>Pleosporales</taxon>
        <taxon>Lindgomycetaceae</taxon>
        <taxon>Lindgomyces</taxon>
    </lineage>
</organism>
<name>A0ACB6QCB5_9PLEO</name>
<evidence type="ECO:0000313" key="1">
    <source>
        <dbReference type="EMBL" id="KAF2464684.1"/>
    </source>
</evidence>
<comment type="caution">
    <text evidence="1">The sequence shown here is derived from an EMBL/GenBank/DDBJ whole genome shotgun (WGS) entry which is preliminary data.</text>
</comment>
<gene>
    <name evidence="1" type="ORF">BDR25DRAFT_361230</name>
</gene>
<proteinExistence type="predicted"/>
<evidence type="ECO:0000313" key="2">
    <source>
        <dbReference type="Proteomes" id="UP000799755"/>
    </source>
</evidence>
<sequence>MLMMLHMTLSLLFFLSSRNVLDPLFITELSASTVSYSKNTPGSTSAQWCSVLHHHYSWSAQSSSGFLWSGRSRSGSHFQDPLIARAAHLVCVPCLTKDVNSTRPPRGAQLWEPPALDRIPTMFATLAPSRNARFCAKLSKLQPPLS</sequence>
<accession>A0ACB6QCB5</accession>
<dbReference type="EMBL" id="MU003534">
    <property type="protein sequence ID" value="KAF2464684.1"/>
    <property type="molecule type" value="Genomic_DNA"/>
</dbReference>
<keyword evidence="2" id="KW-1185">Reference proteome</keyword>
<reference evidence="1" key="1">
    <citation type="journal article" date="2020" name="Stud. Mycol.">
        <title>101 Dothideomycetes genomes: a test case for predicting lifestyles and emergence of pathogens.</title>
        <authorList>
            <person name="Haridas S."/>
            <person name="Albert R."/>
            <person name="Binder M."/>
            <person name="Bloem J."/>
            <person name="Labutti K."/>
            <person name="Salamov A."/>
            <person name="Andreopoulos B."/>
            <person name="Baker S."/>
            <person name="Barry K."/>
            <person name="Bills G."/>
            <person name="Bluhm B."/>
            <person name="Cannon C."/>
            <person name="Castanera R."/>
            <person name="Culley D."/>
            <person name="Daum C."/>
            <person name="Ezra D."/>
            <person name="Gonzalez J."/>
            <person name="Henrissat B."/>
            <person name="Kuo A."/>
            <person name="Liang C."/>
            <person name="Lipzen A."/>
            <person name="Lutzoni F."/>
            <person name="Magnuson J."/>
            <person name="Mondo S."/>
            <person name="Nolan M."/>
            <person name="Ohm R."/>
            <person name="Pangilinan J."/>
            <person name="Park H.-J."/>
            <person name="Ramirez L."/>
            <person name="Alfaro M."/>
            <person name="Sun H."/>
            <person name="Tritt A."/>
            <person name="Yoshinaga Y."/>
            <person name="Zwiers L.-H."/>
            <person name="Turgeon B."/>
            <person name="Goodwin S."/>
            <person name="Spatafora J."/>
            <person name="Crous P."/>
            <person name="Grigoriev I."/>
        </authorList>
    </citation>
    <scope>NUCLEOTIDE SEQUENCE</scope>
    <source>
        <strain evidence="1">ATCC 200398</strain>
    </source>
</reference>